<keyword evidence="2" id="KW-1185">Reference proteome</keyword>
<comment type="caution">
    <text evidence="1">The sequence shown here is derived from an EMBL/GenBank/DDBJ whole genome shotgun (WGS) entry which is preliminary data.</text>
</comment>
<evidence type="ECO:0008006" key="3">
    <source>
        <dbReference type="Google" id="ProtNLM"/>
    </source>
</evidence>
<proteinExistence type="predicted"/>
<dbReference type="Proteomes" id="UP000238083">
    <property type="component" value="Unassembled WGS sequence"/>
</dbReference>
<name>A0A2T0R5K8_9ACTN</name>
<organism evidence="1 2">
    <name type="scientific">Kineococcus rhizosphaerae</name>
    <dbReference type="NCBI Taxonomy" id="559628"/>
    <lineage>
        <taxon>Bacteria</taxon>
        <taxon>Bacillati</taxon>
        <taxon>Actinomycetota</taxon>
        <taxon>Actinomycetes</taxon>
        <taxon>Kineosporiales</taxon>
        <taxon>Kineosporiaceae</taxon>
        <taxon>Kineococcus</taxon>
    </lineage>
</organism>
<gene>
    <name evidence="1" type="ORF">CLV37_104264</name>
</gene>
<accession>A0A2T0R5K8</accession>
<evidence type="ECO:0000313" key="2">
    <source>
        <dbReference type="Proteomes" id="UP000238083"/>
    </source>
</evidence>
<sequence>MVRRALPVVVAAVLLAFAAVVLLRQPPATTAAGRVTEARPGRVCLRTAGHDVCLDSRHVEHLRVAGLHAGDCADVTWTGDLVVAESLVSVVAAPCQPA</sequence>
<reference evidence="1 2" key="1">
    <citation type="submission" date="2018-03" db="EMBL/GenBank/DDBJ databases">
        <title>Genomic Encyclopedia of Archaeal and Bacterial Type Strains, Phase II (KMG-II): from individual species to whole genera.</title>
        <authorList>
            <person name="Goeker M."/>
        </authorList>
    </citation>
    <scope>NUCLEOTIDE SEQUENCE [LARGE SCALE GENOMIC DNA]</scope>
    <source>
        <strain evidence="1 2">DSM 19711</strain>
    </source>
</reference>
<protein>
    <recommendedName>
        <fullName evidence="3">DUF5666 domain-containing protein</fullName>
    </recommendedName>
</protein>
<dbReference type="EMBL" id="PVZF01000004">
    <property type="protein sequence ID" value="PRY16051.1"/>
    <property type="molecule type" value="Genomic_DNA"/>
</dbReference>
<dbReference type="AlphaFoldDB" id="A0A2T0R5K8"/>
<evidence type="ECO:0000313" key="1">
    <source>
        <dbReference type="EMBL" id="PRY16051.1"/>
    </source>
</evidence>
<dbReference type="RefSeq" id="WP_106209926.1">
    <property type="nucleotide sequence ID" value="NZ_PVZF01000004.1"/>
</dbReference>